<sequence length="1028" mass="113387">MSSIFGTTPSIVVTQPASGDGNKPNPGASSLFGSLSSNATPQPQFFSSTNSNADGTNPNGSIFNHGILPLQGSVNSVARGPNGEAPQPAYFQNLLDKAPHKRGADDRGGLPQLHYGLQDISRKVRNIGQGGPSSGLGRGTTDSPRGLSGISLGQSVRNIDLFASSRQPVSTPEDALDTSMAAGVKSDLGQHHRTNFEKLIADRLQQAQKEFDEMIYQQLHDVDWRAQRQRIYEHFGLKKPSGGVASSVSGDSLRRSKGLGGSELGKSYGLAGWSKSVIGTPTVRGGIQSTFNDVEEKLPVDGLRPAVESRVQRKKQDDYAVKVKELNVARIQDSCYPVLAQFAEVEGASTSEDNNMLINAYRALICITGEDGSKTRPSDPGAIRERQYAQDYLDDNAAGKAQRAIRTRIINGSRTFMEQHYLTQLEQTVAKYPREAQIGGIPDVIGKIKGYVKVRIARKELGPDLDLLQELGGDYCWAVVFYCIRCGLVGEALRYVESNAAAFKAIDRNFARYLRAFVNSPHNRLPADMQRLIDNEYSTRMRIAPENSLDPFRMICYKIIGRCEINRRSLDNITNDMMDWLWLQFVLAREYQRVDEMANEAFGLEEIRTEIKQIGEKFFGPGSEIPNAPNTFFFMQIVAGLFEKAVADLYPHNYVSATHFAIVLDYYGLLRVNGDANAEDLLSQTVRSQPQIAFGPLVGRYTGDFRTADATAAVDYICLICLNADLVGEIGRGQRDMCYQALREVVLETREYAQLLGDIRSDGRRIEGAIEQRLKLIKLENERDFLKTITVEAARVAQEQSRTTDAALLYHLAEDYDMVIQVINDAVSIALTTELGHSPARIAPLKPRVTQHEDTVPGSSLSLTAVDDPIVLAKNMNSLYSTSSMYMDKISRFTIDASNVLLNLASARASFEAGDWPACIEFITSSHLLPTDANGNMTVIRSRAQTFSQVPSVISRVIGPVILWAVKSCVNQADRMRNAEFETGAQHEMISQCKRIAEDVYLWAGLIRFKLPGRIWDALAEAGEGFGN</sequence>
<dbReference type="AlphaFoldDB" id="A0A6A7BYZ6"/>
<comment type="similarity">
    <text evidence="2">Belongs to the nucleoporin interacting component (NIC) family.</text>
</comment>
<dbReference type="GO" id="GO:0016973">
    <property type="term" value="P:poly(A)+ mRNA export from nucleus"/>
    <property type="evidence" value="ECO:0007669"/>
    <property type="project" value="TreeGrafter"/>
</dbReference>
<feature type="compositionally biased region" description="Gly residues" evidence="4">
    <location>
        <begin position="128"/>
        <end position="138"/>
    </location>
</feature>
<evidence type="ECO:0000256" key="1">
    <source>
        <dbReference type="ARBA" id="ARBA00004259"/>
    </source>
</evidence>
<dbReference type="GO" id="GO:0017056">
    <property type="term" value="F:structural constituent of nuclear pore"/>
    <property type="evidence" value="ECO:0007669"/>
    <property type="project" value="InterPro"/>
</dbReference>
<dbReference type="PANTHER" id="PTHR11225">
    <property type="entry name" value="NUCLEAR PORE COMPLEX PROTEIN NUP93 NUCLEOPORIN NUP93 DEAD EYE PROTEIN"/>
    <property type="match status" value="1"/>
</dbReference>
<name>A0A6A7BYZ6_9PEZI</name>
<comment type="subcellular location">
    <subcellularLocation>
        <location evidence="1">Nucleus envelope</location>
    </subcellularLocation>
</comment>
<dbReference type="EMBL" id="MU005983">
    <property type="protein sequence ID" value="KAF2860313.1"/>
    <property type="molecule type" value="Genomic_DNA"/>
</dbReference>
<dbReference type="InterPro" id="IPR007231">
    <property type="entry name" value="Nucleoporin_int_Nup93/Nic96"/>
</dbReference>
<gene>
    <name evidence="5" type="ORF">K470DRAFT_295052</name>
</gene>
<dbReference type="Pfam" id="PF04097">
    <property type="entry name" value="Nic96"/>
    <property type="match status" value="1"/>
</dbReference>
<proteinExistence type="inferred from homology"/>
<dbReference type="PANTHER" id="PTHR11225:SF4">
    <property type="entry name" value="NUCLEAR PORE COMPLEX PROTEIN NUP93"/>
    <property type="match status" value="1"/>
</dbReference>
<organism evidence="5 6">
    <name type="scientific">Piedraia hortae CBS 480.64</name>
    <dbReference type="NCBI Taxonomy" id="1314780"/>
    <lineage>
        <taxon>Eukaryota</taxon>
        <taxon>Fungi</taxon>
        <taxon>Dikarya</taxon>
        <taxon>Ascomycota</taxon>
        <taxon>Pezizomycotina</taxon>
        <taxon>Dothideomycetes</taxon>
        <taxon>Dothideomycetidae</taxon>
        <taxon>Capnodiales</taxon>
        <taxon>Piedraiaceae</taxon>
        <taxon>Piedraia</taxon>
    </lineage>
</organism>
<keyword evidence="3" id="KW-0539">Nucleus</keyword>
<reference evidence="5" key="1">
    <citation type="journal article" date="2020" name="Stud. Mycol.">
        <title>101 Dothideomycetes genomes: a test case for predicting lifestyles and emergence of pathogens.</title>
        <authorList>
            <person name="Haridas S."/>
            <person name="Albert R."/>
            <person name="Binder M."/>
            <person name="Bloem J."/>
            <person name="Labutti K."/>
            <person name="Salamov A."/>
            <person name="Andreopoulos B."/>
            <person name="Baker S."/>
            <person name="Barry K."/>
            <person name="Bills G."/>
            <person name="Bluhm B."/>
            <person name="Cannon C."/>
            <person name="Castanera R."/>
            <person name="Culley D."/>
            <person name="Daum C."/>
            <person name="Ezra D."/>
            <person name="Gonzalez J."/>
            <person name="Henrissat B."/>
            <person name="Kuo A."/>
            <person name="Liang C."/>
            <person name="Lipzen A."/>
            <person name="Lutzoni F."/>
            <person name="Magnuson J."/>
            <person name="Mondo S."/>
            <person name="Nolan M."/>
            <person name="Ohm R."/>
            <person name="Pangilinan J."/>
            <person name="Park H.-J."/>
            <person name="Ramirez L."/>
            <person name="Alfaro M."/>
            <person name="Sun H."/>
            <person name="Tritt A."/>
            <person name="Yoshinaga Y."/>
            <person name="Zwiers L.-H."/>
            <person name="Turgeon B."/>
            <person name="Goodwin S."/>
            <person name="Spatafora J."/>
            <person name="Crous P."/>
            <person name="Grigoriev I."/>
        </authorList>
    </citation>
    <scope>NUCLEOTIDE SEQUENCE</scope>
    <source>
        <strain evidence="5">CBS 480.64</strain>
    </source>
</reference>
<keyword evidence="6" id="KW-1185">Reference proteome</keyword>
<feature type="region of interest" description="Disordered" evidence="4">
    <location>
        <begin position="125"/>
        <end position="150"/>
    </location>
</feature>
<dbReference type="GO" id="GO:0005643">
    <property type="term" value="C:nuclear pore"/>
    <property type="evidence" value="ECO:0007669"/>
    <property type="project" value="InterPro"/>
</dbReference>
<dbReference type="GO" id="GO:0006606">
    <property type="term" value="P:protein import into nucleus"/>
    <property type="evidence" value="ECO:0007669"/>
    <property type="project" value="TreeGrafter"/>
</dbReference>
<evidence type="ECO:0000313" key="5">
    <source>
        <dbReference type="EMBL" id="KAF2860313.1"/>
    </source>
</evidence>
<dbReference type="Proteomes" id="UP000799421">
    <property type="component" value="Unassembled WGS sequence"/>
</dbReference>
<evidence type="ECO:0000313" key="6">
    <source>
        <dbReference type="Proteomes" id="UP000799421"/>
    </source>
</evidence>
<feature type="compositionally biased region" description="Polar residues" evidence="4">
    <location>
        <begin position="27"/>
        <end position="62"/>
    </location>
</feature>
<evidence type="ECO:0000256" key="3">
    <source>
        <dbReference type="ARBA" id="ARBA00023242"/>
    </source>
</evidence>
<accession>A0A6A7BYZ6</accession>
<feature type="region of interest" description="Disordered" evidence="4">
    <location>
        <begin position="1"/>
        <end position="64"/>
    </location>
</feature>
<feature type="compositionally biased region" description="Polar residues" evidence="4">
    <location>
        <begin position="1"/>
        <end position="17"/>
    </location>
</feature>
<evidence type="ECO:0000256" key="2">
    <source>
        <dbReference type="ARBA" id="ARBA00010186"/>
    </source>
</evidence>
<evidence type="ECO:0000256" key="4">
    <source>
        <dbReference type="SAM" id="MobiDB-lite"/>
    </source>
</evidence>
<protein>
    <submittedName>
        <fullName evidence="5">NIC-domain-containing protein</fullName>
    </submittedName>
</protein>
<dbReference type="OrthoDB" id="203824at2759"/>